<evidence type="ECO:0000313" key="1">
    <source>
        <dbReference type="EMBL" id="RKS73751.1"/>
    </source>
</evidence>
<gene>
    <name evidence="1" type="ORF">CLV35_2242</name>
</gene>
<organism evidence="1 2">
    <name type="scientific">Motilibacter peucedani</name>
    <dbReference type="NCBI Taxonomy" id="598650"/>
    <lineage>
        <taxon>Bacteria</taxon>
        <taxon>Bacillati</taxon>
        <taxon>Actinomycetota</taxon>
        <taxon>Actinomycetes</taxon>
        <taxon>Motilibacterales</taxon>
        <taxon>Motilibacteraceae</taxon>
        <taxon>Motilibacter</taxon>
    </lineage>
</organism>
<keyword evidence="2" id="KW-1185">Reference proteome</keyword>
<evidence type="ECO:0000313" key="2">
    <source>
        <dbReference type="Proteomes" id="UP000281955"/>
    </source>
</evidence>
<dbReference type="PANTHER" id="PTHR36152">
    <property type="entry name" value="CYTOPLASMIC PROTEIN-RELATED"/>
    <property type="match status" value="1"/>
</dbReference>
<dbReference type="EMBL" id="RBWV01000012">
    <property type="protein sequence ID" value="RKS73751.1"/>
    <property type="molecule type" value="Genomic_DNA"/>
</dbReference>
<dbReference type="Gene3D" id="2.30.110.20">
    <property type="entry name" value="Hcp1-like"/>
    <property type="match status" value="1"/>
</dbReference>
<dbReference type="InterPro" id="IPR008514">
    <property type="entry name" value="T6SS_Hcp"/>
</dbReference>
<dbReference type="PANTHER" id="PTHR36152:SF5">
    <property type="entry name" value="PROTEIN HCP1"/>
    <property type="match status" value="1"/>
</dbReference>
<dbReference type="InterPro" id="IPR053165">
    <property type="entry name" value="HSI-I_assembly_Hcp1"/>
</dbReference>
<proteinExistence type="predicted"/>
<accession>A0A420XNG9</accession>
<dbReference type="InterPro" id="IPR036624">
    <property type="entry name" value="Hcp1-lik_sf"/>
</dbReference>
<comment type="caution">
    <text evidence="1">The sequence shown here is derived from an EMBL/GenBank/DDBJ whole genome shotgun (WGS) entry which is preliminary data.</text>
</comment>
<dbReference type="InParanoid" id="A0A420XNG9"/>
<sequence>MAIDVFMTLQRYDRTYLPSESQVDVSTLTDYTGRVMPAAMRGFVFQLSEYSFDVEQTLNIGSASGGAGAGKVTFNPLSITRLVDVSSPSIFLACASGAPFMQLDLYLRKASGGAAAGFVFLQYTFKLVAVKTLAWSHDEESPRESVTFDYGGLQVKYRAQNPDGSGAKPIVNGWNRVSNVADVGTNPIN</sequence>
<dbReference type="OrthoDB" id="8351963at2"/>
<name>A0A420XNG9_9ACTN</name>
<dbReference type="Proteomes" id="UP000281955">
    <property type="component" value="Unassembled WGS sequence"/>
</dbReference>
<dbReference type="Pfam" id="PF05638">
    <property type="entry name" value="T6SS_HCP"/>
    <property type="match status" value="1"/>
</dbReference>
<dbReference type="RefSeq" id="WP_121193572.1">
    <property type="nucleotide sequence ID" value="NZ_RBWV01000012.1"/>
</dbReference>
<dbReference type="AlphaFoldDB" id="A0A420XNG9"/>
<reference evidence="1 2" key="1">
    <citation type="submission" date="2018-10" db="EMBL/GenBank/DDBJ databases">
        <title>Genomic Encyclopedia of Archaeal and Bacterial Type Strains, Phase II (KMG-II): from individual species to whole genera.</title>
        <authorList>
            <person name="Goeker M."/>
        </authorList>
    </citation>
    <scope>NUCLEOTIDE SEQUENCE [LARGE SCALE GENOMIC DNA]</scope>
    <source>
        <strain evidence="1 2">RP-AC37</strain>
    </source>
</reference>
<protein>
    <submittedName>
        <fullName evidence="1">Type VI secretion system secreted protein Hcp</fullName>
    </submittedName>
</protein>
<dbReference type="SUPFAM" id="SSF141452">
    <property type="entry name" value="Hcp1-like"/>
    <property type="match status" value="1"/>
</dbReference>